<dbReference type="RefSeq" id="WP_159427466.1">
    <property type="nucleotide sequence ID" value="NZ_FMYU01000002.1"/>
</dbReference>
<evidence type="ECO:0000313" key="4">
    <source>
        <dbReference type="EMBL" id="SDC11735.1"/>
    </source>
</evidence>
<evidence type="ECO:0000256" key="1">
    <source>
        <dbReference type="ARBA" id="ARBA00023125"/>
    </source>
</evidence>
<protein>
    <submittedName>
        <fullName evidence="4">Transcriptional regulator, TetR family</fullName>
    </submittedName>
</protein>
<dbReference type="EMBL" id="FMYU01000002">
    <property type="protein sequence ID" value="SDC11735.1"/>
    <property type="molecule type" value="Genomic_DNA"/>
</dbReference>
<proteinExistence type="predicted"/>
<dbReference type="PANTHER" id="PTHR43479">
    <property type="entry name" value="ACREF/ENVCD OPERON REPRESSOR-RELATED"/>
    <property type="match status" value="1"/>
</dbReference>
<dbReference type="InterPro" id="IPR001647">
    <property type="entry name" value="HTH_TetR"/>
</dbReference>
<name>A0A1G6J0B5_9BACT</name>
<dbReference type="InterPro" id="IPR050624">
    <property type="entry name" value="HTH-type_Tx_Regulator"/>
</dbReference>
<dbReference type="SUPFAM" id="SSF46689">
    <property type="entry name" value="Homeodomain-like"/>
    <property type="match status" value="1"/>
</dbReference>
<evidence type="ECO:0000313" key="5">
    <source>
        <dbReference type="Proteomes" id="UP000199411"/>
    </source>
</evidence>
<dbReference type="GO" id="GO:0003677">
    <property type="term" value="F:DNA binding"/>
    <property type="evidence" value="ECO:0007669"/>
    <property type="project" value="UniProtKB-UniRule"/>
</dbReference>
<feature type="domain" description="HTH tetR-type" evidence="3">
    <location>
        <begin position="6"/>
        <end position="66"/>
    </location>
</feature>
<dbReference type="Gene3D" id="1.10.357.10">
    <property type="entry name" value="Tetracycline Repressor, domain 2"/>
    <property type="match status" value="1"/>
</dbReference>
<sequence length="188" mass="21943">MRKSKQERKNEVFKAIGKIAAQKGFNNVTTKAVADILQVSQPAIYKYFKNRDELILYFLDNIEILLNNIIKTAEKEDNLYERIFKLINEHFKMVENNEVLPVMVFSDEIHIGDIQKKEKLQKIVFDYRQNIIKLINDCPQNQVIADIILGSIIFNGLKWRLSNKSYSLSSRSEELAQTICKLCITKKE</sequence>
<keyword evidence="5" id="KW-1185">Reference proteome</keyword>
<evidence type="ECO:0000256" key="2">
    <source>
        <dbReference type="PROSITE-ProRule" id="PRU00335"/>
    </source>
</evidence>
<dbReference type="Proteomes" id="UP000199411">
    <property type="component" value="Unassembled WGS sequence"/>
</dbReference>
<keyword evidence="1 2" id="KW-0238">DNA-binding</keyword>
<evidence type="ECO:0000259" key="3">
    <source>
        <dbReference type="PROSITE" id="PS50977"/>
    </source>
</evidence>
<accession>A0A1G6J0B5</accession>
<dbReference type="PANTHER" id="PTHR43479:SF11">
    <property type="entry name" value="ACREF_ENVCD OPERON REPRESSOR-RELATED"/>
    <property type="match status" value="1"/>
</dbReference>
<dbReference type="PROSITE" id="PS50977">
    <property type="entry name" value="HTH_TETR_2"/>
    <property type="match status" value="1"/>
</dbReference>
<dbReference type="AlphaFoldDB" id="A0A1G6J0B5"/>
<organism evidence="4 5">
    <name type="scientific">Desulfurella multipotens</name>
    <dbReference type="NCBI Taxonomy" id="79269"/>
    <lineage>
        <taxon>Bacteria</taxon>
        <taxon>Pseudomonadati</taxon>
        <taxon>Campylobacterota</taxon>
        <taxon>Desulfurellia</taxon>
        <taxon>Desulfurellales</taxon>
        <taxon>Desulfurellaceae</taxon>
        <taxon>Desulfurella</taxon>
    </lineage>
</organism>
<feature type="DNA-binding region" description="H-T-H motif" evidence="2">
    <location>
        <begin position="29"/>
        <end position="48"/>
    </location>
</feature>
<gene>
    <name evidence="4" type="ORF">SAMN05660835_00342</name>
</gene>
<dbReference type="InterPro" id="IPR009057">
    <property type="entry name" value="Homeodomain-like_sf"/>
</dbReference>
<dbReference type="Pfam" id="PF00440">
    <property type="entry name" value="TetR_N"/>
    <property type="match status" value="1"/>
</dbReference>
<dbReference type="OrthoDB" id="9809994at2"/>
<reference evidence="5" key="1">
    <citation type="submission" date="2016-10" db="EMBL/GenBank/DDBJ databases">
        <authorList>
            <person name="Varghese N."/>
            <person name="Submissions S."/>
        </authorList>
    </citation>
    <scope>NUCLEOTIDE SEQUENCE [LARGE SCALE GENOMIC DNA]</scope>
    <source>
        <strain evidence="5">DSM 8415</strain>
    </source>
</reference>